<keyword evidence="1" id="KW-0472">Membrane</keyword>
<gene>
    <name evidence="2" type="ORF">GCHA_2230</name>
</gene>
<reference evidence="2 3" key="1">
    <citation type="journal article" date="2017" name="Antonie Van Leeuwenhoek">
        <title>Rhizobium rhizosphaerae sp. nov., a novel species isolated from rice rhizosphere.</title>
        <authorList>
            <person name="Zhao J.J."/>
            <person name="Zhang J."/>
            <person name="Zhang R.J."/>
            <person name="Zhang C.W."/>
            <person name="Yin H.Q."/>
            <person name="Zhang X.X."/>
        </authorList>
    </citation>
    <scope>NUCLEOTIDE SEQUENCE [LARGE SCALE GENOMIC DNA]</scope>
    <source>
        <strain evidence="2 3">S18K6</strain>
    </source>
</reference>
<sequence>MVLTLKKPPVCNLLTGGFFIDLLFSALEFAYLFKRIFAPNN</sequence>
<evidence type="ECO:0000313" key="3">
    <source>
        <dbReference type="Proteomes" id="UP000006320"/>
    </source>
</evidence>
<protein>
    <submittedName>
        <fullName evidence="2">Uncharacterized protein</fullName>
    </submittedName>
</protein>
<dbReference type="Proteomes" id="UP000006320">
    <property type="component" value="Unassembled WGS sequence"/>
</dbReference>
<feature type="transmembrane region" description="Helical" evidence="1">
    <location>
        <begin position="12"/>
        <end position="33"/>
    </location>
</feature>
<comment type="caution">
    <text evidence="2">The sequence shown here is derived from an EMBL/GenBank/DDBJ whole genome shotgun (WGS) entry which is preliminary data.</text>
</comment>
<evidence type="ECO:0000256" key="1">
    <source>
        <dbReference type="SAM" id="Phobius"/>
    </source>
</evidence>
<dbReference type="EMBL" id="BAEM01000032">
    <property type="protein sequence ID" value="GAC10180.1"/>
    <property type="molecule type" value="Genomic_DNA"/>
</dbReference>
<accession>A0AAV3V045</accession>
<keyword evidence="1" id="KW-0812">Transmembrane</keyword>
<name>A0AAV3V045_9ALTE</name>
<organism evidence="2 3">
    <name type="scientific">Paraglaciecola chathamensis S18K6</name>
    <dbReference type="NCBI Taxonomy" id="1127672"/>
    <lineage>
        <taxon>Bacteria</taxon>
        <taxon>Pseudomonadati</taxon>
        <taxon>Pseudomonadota</taxon>
        <taxon>Gammaproteobacteria</taxon>
        <taxon>Alteromonadales</taxon>
        <taxon>Alteromonadaceae</taxon>
        <taxon>Paraglaciecola</taxon>
    </lineage>
</organism>
<dbReference type="AlphaFoldDB" id="A0AAV3V045"/>
<keyword evidence="1" id="KW-1133">Transmembrane helix</keyword>
<evidence type="ECO:0000313" key="2">
    <source>
        <dbReference type="EMBL" id="GAC10180.1"/>
    </source>
</evidence>
<proteinExistence type="predicted"/>